<dbReference type="RefSeq" id="WP_013758622.1">
    <property type="nucleotide sequence ID" value="NC_015500.1"/>
</dbReference>
<evidence type="ECO:0000256" key="5">
    <source>
        <dbReference type="PROSITE-ProRule" id="PRU00050"/>
    </source>
</evidence>
<dbReference type="GO" id="GO:0000156">
    <property type="term" value="F:phosphorelay response regulator activity"/>
    <property type="evidence" value="ECO:0007669"/>
    <property type="project" value="InterPro"/>
</dbReference>
<dbReference type="eggNOG" id="COG2201">
    <property type="taxonomic scope" value="Bacteria"/>
</dbReference>
<sequence length="370" mass="40693">MNILVGEPSAVTRSIEKELFRQNPFFEKVRFARSWEEVLKKVREESTDGLIVDSALFAEKNFDRIILKVKAAGIKTVLFTDKKNTRSAVYGNIFVAERFSMQSASSEMLKEYAALLENLFNKLLFTGAYTDTARQNRPDDVVSASPAAERTDYKIVLIGVSTGGPGTVQKLLKDIGSGFPVPILITQHIDSNFDRNLIDWLNTSTSVPVKLAENGMVAENGHVYFAPADYHLGFTKSTARGVVLELNRDEPLHFLRPAVDKMFFSAADVFGEHCLAVLLTGMGNDGAAGCCRIKEKGGYTITESEESCVIYGMPKAAFAAGGSTEVLPLKDIAARLKELTGRVSSSVRASDNDGCATRIKRFEWSTVDYE</sequence>
<dbReference type="Gene3D" id="3.40.50.180">
    <property type="entry name" value="Methylesterase CheB, C-terminal domain"/>
    <property type="match status" value="1"/>
</dbReference>
<dbReference type="InterPro" id="IPR035909">
    <property type="entry name" value="CheB_C"/>
</dbReference>
<dbReference type="GO" id="GO:0008984">
    <property type="term" value="F:protein-glutamate methylesterase activity"/>
    <property type="evidence" value="ECO:0007669"/>
    <property type="project" value="UniProtKB-EC"/>
</dbReference>
<evidence type="ECO:0000256" key="3">
    <source>
        <dbReference type="ARBA" id="ARBA00039140"/>
    </source>
</evidence>
<keyword evidence="8" id="KW-1185">Reference proteome</keyword>
<name>F4LNT2_TREBD</name>
<dbReference type="STRING" id="906968.Trebr_1493"/>
<protein>
    <recommendedName>
        <fullName evidence="3">protein-glutamate methylesterase</fullName>
        <ecNumber evidence="3">3.1.1.61</ecNumber>
    </recommendedName>
</protein>
<dbReference type="AlphaFoldDB" id="F4LNT2"/>
<reference evidence="8" key="1">
    <citation type="submission" date="2011-04" db="EMBL/GenBank/DDBJ databases">
        <title>The complete genome of Treponema brennaborense DSM 12168.</title>
        <authorList>
            <person name="Lucas S."/>
            <person name="Han J."/>
            <person name="Lapidus A."/>
            <person name="Bruce D."/>
            <person name="Goodwin L."/>
            <person name="Pitluck S."/>
            <person name="Peters L."/>
            <person name="Kyrpides N."/>
            <person name="Mavromatis K."/>
            <person name="Ivanova N."/>
            <person name="Mikhailova N."/>
            <person name="Pagani I."/>
            <person name="Teshima H."/>
            <person name="Detter J.C."/>
            <person name="Tapia R."/>
            <person name="Han C."/>
            <person name="Land M."/>
            <person name="Hauser L."/>
            <person name="Markowitz V."/>
            <person name="Cheng J.-F."/>
            <person name="Hugenholtz P."/>
            <person name="Woyke T."/>
            <person name="Wu D."/>
            <person name="Gronow S."/>
            <person name="Wellnitz S."/>
            <person name="Brambilla E."/>
            <person name="Klenk H.-P."/>
            <person name="Eisen J.A."/>
        </authorList>
    </citation>
    <scope>NUCLEOTIDE SEQUENCE [LARGE SCALE GENOMIC DNA]</scope>
    <source>
        <strain evidence="8">DSM 12168 / CIP 105900 / DD5/3</strain>
    </source>
</reference>
<accession>F4LNT2</accession>
<dbReference type="GO" id="GO:0006935">
    <property type="term" value="P:chemotaxis"/>
    <property type="evidence" value="ECO:0007669"/>
    <property type="project" value="UniProtKB-UniRule"/>
</dbReference>
<dbReference type="OrthoDB" id="9793421at2"/>
<evidence type="ECO:0000256" key="1">
    <source>
        <dbReference type="ARBA" id="ARBA00022500"/>
    </source>
</evidence>
<dbReference type="InterPro" id="IPR008248">
    <property type="entry name" value="CheB-like"/>
</dbReference>
<dbReference type="PROSITE" id="PS50122">
    <property type="entry name" value="CHEB"/>
    <property type="match status" value="1"/>
</dbReference>
<keyword evidence="1 5" id="KW-0145">Chemotaxis</keyword>
<evidence type="ECO:0000259" key="6">
    <source>
        <dbReference type="PROSITE" id="PS50122"/>
    </source>
</evidence>
<dbReference type="HOGENOM" id="CLU_000445_51_0_12"/>
<feature type="active site" evidence="5">
    <location>
        <position position="188"/>
    </location>
</feature>
<dbReference type="CDD" id="cd16432">
    <property type="entry name" value="CheB_Rec"/>
    <property type="match status" value="1"/>
</dbReference>
<dbReference type="Pfam" id="PF01339">
    <property type="entry name" value="CheB_methylest"/>
    <property type="match status" value="1"/>
</dbReference>
<evidence type="ECO:0000256" key="2">
    <source>
        <dbReference type="ARBA" id="ARBA00022801"/>
    </source>
</evidence>
<dbReference type="EC" id="3.1.1.61" evidence="3"/>
<keyword evidence="2 5" id="KW-0378">Hydrolase</keyword>
<dbReference type="GO" id="GO:0005737">
    <property type="term" value="C:cytoplasm"/>
    <property type="evidence" value="ECO:0007669"/>
    <property type="project" value="InterPro"/>
</dbReference>
<proteinExistence type="predicted"/>
<feature type="active site" evidence="5">
    <location>
        <position position="285"/>
    </location>
</feature>
<evidence type="ECO:0000313" key="8">
    <source>
        <dbReference type="Proteomes" id="UP000006546"/>
    </source>
</evidence>
<gene>
    <name evidence="7" type="ordered locus">Trebr_1493</name>
</gene>
<dbReference type="PIRSF" id="PIRSF000876">
    <property type="entry name" value="RR_chemtxs_CheB"/>
    <property type="match status" value="1"/>
</dbReference>
<evidence type="ECO:0000256" key="4">
    <source>
        <dbReference type="ARBA" id="ARBA00048267"/>
    </source>
</evidence>
<dbReference type="Proteomes" id="UP000006546">
    <property type="component" value="Chromosome"/>
</dbReference>
<dbReference type="KEGG" id="tbe:Trebr_1493"/>
<evidence type="ECO:0000313" key="7">
    <source>
        <dbReference type="EMBL" id="AEE16917.1"/>
    </source>
</evidence>
<organism evidence="7 8">
    <name type="scientific">Treponema brennaborense (strain DSM 12168 / CIP 105900 / DD5/3)</name>
    <dbReference type="NCBI Taxonomy" id="906968"/>
    <lineage>
        <taxon>Bacteria</taxon>
        <taxon>Pseudomonadati</taxon>
        <taxon>Spirochaetota</taxon>
        <taxon>Spirochaetia</taxon>
        <taxon>Spirochaetales</taxon>
        <taxon>Treponemataceae</taxon>
        <taxon>Treponema</taxon>
    </lineage>
</organism>
<comment type="catalytic activity">
    <reaction evidence="4">
        <text>[protein]-L-glutamate 5-O-methyl ester + H2O = L-glutamyl-[protein] + methanol + H(+)</text>
        <dbReference type="Rhea" id="RHEA:23236"/>
        <dbReference type="Rhea" id="RHEA-COMP:10208"/>
        <dbReference type="Rhea" id="RHEA-COMP:10311"/>
        <dbReference type="ChEBI" id="CHEBI:15377"/>
        <dbReference type="ChEBI" id="CHEBI:15378"/>
        <dbReference type="ChEBI" id="CHEBI:17790"/>
        <dbReference type="ChEBI" id="CHEBI:29973"/>
        <dbReference type="ChEBI" id="CHEBI:82795"/>
        <dbReference type="EC" id="3.1.1.61"/>
    </reaction>
</comment>
<dbReference type="SUPFAM" id="SSF52738">
    <property type="entry name" value="Methylesterase CheB, C-terminal domain"/>
    <property type="match status" value="1"/>
</dbReference>
<feature type="active site" evidence="5">
    <location>
        <position position="161"/>
    </location>
</feature>
<dbReference type="PANTHER" id="PTHR42872:SF6">
    <property type="entry name" value="PROTEIN-GLUTAMATE METHYLESTERASE_PROTEIN-GLUTAMINE GLUTAMINASE"/>
    <property type="match status" value="1"/>
</dbReference>
<dbReference type="PANTHER" id="PTHR42872">
    <property type="entry name" value="PROTEIN-GLUTAMATE METHYLESTERASE/PROTEIN-GLUTAMINE GLUTAMINASE"/>
    <property type="match status" value="1"/>
</dbReference>
<feature type="domain" description="CheB-type methylesterase" evidence="6">
    <location>
        <begin position="149"/>
        <end position="336"/>
    </location>
</feature>
<dbReference type="EMBL" id="CP002696">
    <property type="protein sequence ID" value="AEE16917.1"/>
    <property type="molecule type" value="Genomic_DNA"/>
</dbReference>
<dbReference type="InterPro" id="IPR000673">
    <property type="entry name" value="Sig_transdc_resp-reg_Me-estase"/>
</dbReference>